<dbReference type="EMBL" id="JAHRIQ010012700">
    <property type="protein sequence ID" value="MEQ2225061.1"/>
    <property type="molecule type" value="Genomic_DNA"/>
</dbReference>
<evidence type="ECO:0000313" key="1">
    <source>
        <dbReference type="EMBL" id="MEQ2225061.1"/>
    </source>
</evidence>
<sequence length="108" mass="12399">MPKQVELIIPRGPFLNLKCSVGLWSGITGNYSPQVDHWHVYSQQLGATVNLHIFNKINIHRLFKMHTQSEWLPHKILQVHITFAHRCMSGGSRRADTRLGQAAESRFL</sequence>
<evidence type="ECO:0000313" key="2">
    <source>
        <dbReference type="Proteomes" id="UP001482620"/>
    </source>
</evidence>
<protein>
    <submittedName>
        <fullName evidence="1">Uncharacterized protein</fullName>
    </submittedName>
</protein>
<reference evidence="1 2" key="1">
    <citation type="submission" date="2021-06" db="EMBL/GenBank/DDBJ databases">
        <authorList>
            <person name="Palmer J.M."/>
        </authorList>
    </citation>
    <scope>NUCLEOTIDE SEQUENCE [LARGE SCALE GENOMIC DNA]</scope>
    <source>
        <strain evidence="2">if_2019</strain>
        <tissue evidence="1">Muscle</tissue>
    </source>
</reference>
<proteinExistence type="predicted"/>
<keyword evidence="2" id="KW-1185">Reference proteome</keyword>
<accession>A0ABV0SX43</accession>
<name>A0ABV0SX43_9TELE</name>
<organism evidence="1 2">
    <name type="scientific">Ilyodon furcidens</name>
    <name type="common">goldbreast splitfin</name>
    <dbReference type="NCBI Taxonomy" id="33524"/>
    <lineage>
        <taxon>Eukaryota</taxon>
        <taxon>Metazoa</taxon>
        <taxon>Chordata</taxon>
        <taxon>Craniata</taxon>
        <taxon>Vertebrata</taxon>
        <taxon>Euteleostomi</taxon>
        <taxon>Actinopterygii</taxon>
        <taxon>Neopterygii</taxon>
        <taxon>Teleostei</taxon>
        <taxon>Neoteleostei</taxon>
        <taxon>Acanthomorphata</taxon>
        <taxon>Ovalentaria</taxon>
        <taxon>Atherinomorphae</taxon>
        <taxon>Cyprinodontiformes</taxon>
        <taxon>Goodeidae</taxon>
        <taxon>Ilyodon</taxon>
    </lineage>
</organism>
<gene>
    <name evidence="1" type="ORF">ILYODFUR_013620</name>
</gene>
<dbReference type="Proteomes" id="UP001482620">
    <property type="component" value="Unassembled WGS sequence"/>
</dbReference>
<comment type="caution">
    <text evidence="1">The sequence shown here is derived from an EMBL/GenBank/DDBJ whole genome shotgun (WGS) entry which is preliminary data.</text>
</comment>